<dbReference type="Pfam" id="PF04978">
    <property type="entry name" value="MST"/>
    <property type="match status" value="1"/>
</dbReference>
<dbReference type="HOGENOM" id="CLU_097062_0_0_11"/>
<sequence>MATTDDAVRHALHQYLQRTREALVWKLEGLSEREARWPRTPTGTNLLGLVKHAAGIEIDYFGVTFGRPWPEPDEVPWLEWSEEDPNADLYATADESITDVVDLYRRVWEFADETITTLPLGTAGHVPWWPEGSDASLLRILVHVNADLTRHAGQADILRELHDGAAGLARDNTNLPGWDAAAWAAHVARLRTLAESFGE</sequence>
<gene>
    <name evidence="1" type="ordered locus">Isova_2931</name>
</gene>
<evidence type="ECO:0008006" key="3">
    <source>
        <dbReference type="Google" id="ProtNLM"/>
    </source>
</evidence>
<dbReference type="InterPro" id="IPR007061">
    <property type="entry name" value="MST-like"/>
</dbReference>
<dbReference type="Proteomes" id="UP000009236">
    <property type="component" value="Chromosome"/>
</dbReference>
<dbReference type="KEGG" id="iva:Isova_2931"/>
<accession>F6FW71</accession>
<name>F6FW71_ISOV2</name>
<dbReference type="Gene3D" id="1.20.120.450">
    <property type="entry name" value="dinb family like domain"/>
    <property type="match status" value="1"/>
</dbReference>
<evidence type="ECO:0000313" key="2">
    <source>
        <dbReference type="Proteomes" id="UP000009236"/>
    </source>
</evidence>
<evidence type="ECO:0000313" key="1">
    <source>
        <dbReference type="EMBL" id="AEG45615.1"/>
    </source>
</evidence>
<dbReference type="InterPro" id="IPR034660">
    <property type="entry name" value="DinB/YfiT-like"/>
</dbReference>
<keyword evidence="2" id="KW-1185">Reference proteome</keyword>
<dbReference type="SUPFAM" id="SSF109854">
    <property type="entry name" value="DinB/YfiT-like putative metalloenzymes"/>
    <property type="match status" value="1"/>
</dbReference>
<dbReference type="RefSeq" id="WP_013840005.1">
    <property type="nucleotide sequence ID" value="NC_015588.1"/>
</dbReference>
<reference evidence="1 2" key="1">
    <citation type="submission" date="2011-05" db="EMBL/GenBank/DDBJ databases">
        <title>Complete sequence of Isoptericola variabilis 225.</title>
        <authorList>
            <consortium name="US DOE Joint Genome Institute"/>
            <person name="Lucas S."/>
            <person name="Han J."/>
            <person name="Lapidus A."/>
            <person name="Cheng J.-F."/>
            <person name="Goodwin L."/>
            <person name="Pitluck S."/>
            <person name="Peters L."/>
            <person name="Mikhailova N."/>
            <person name="Zeytun A."/>
            <person name="Han C."/>
            <person name="Tapia R."/>
            <person name="Land M."/>
            <person name="Hauser L."/>
            <person name="Kyrpides N."/>
            <person name="Ivanova N."/>
            <person name="Pagani I."/>
            <person name="Siebers A."/>
            <person name="Allgaier M."/>
            <person name="Thelen M."/>
            <person name="Hugenholtz P."/>
            <person name="Gladden J."/>
            <person name="Woyke T."/>
        </authorList>
    </citation>
    <scope>NUCLEOTIDE SEQUENCE [LARGE SCALE GENOMIC DNA]</scope>
    <source>
        <strain evidence="2">225</strain>
    </source>
</reference>
<proteinExistence type="predicted"/>
<protein>
    <recommendedName>
        <fullName evidence="3">DinB-like domain-containing protein</fullName>
    </recommendedName>
</protein>
<dbReference type="EMBL" id="CP002810">
    <property type="protein sequence ID" value="AEG45615.1"/>
    <property type="molecule type" value="Genomic_DNA"/>
</dbReference>
<dbReference type="eggNOG" id="COG2318">
    <property type="taxonomic scope" value="Bacteria"/>
</dbReference>
<dbReference type="STRING" id="743718.Isova_2931"/>
<dbReference type="AlphaFoldDB" id="F6FW71"/>
<organism evidence="2">
    <name type="scientific">Isoptericola variabilis (strain 225)</name>
    <dbReference type="NCBI Taxonomy" id="743718"/>
    <lineage>
        <taxon>Bacteria</taxon>
        <taxon>Bacillati</taxon>
        <taxon>Actinomycetota</taxon>
        <taxon>Actinomycetes</taxon>
        <taxon>Micrococcales</taxon>
        <taxon>Promicromonosporaceae</taxon>
        <taxon>Isoptericola</taxon>
    </lineage>
</organism>